<evidence type="ECO:0000256" key="1">
    <source>
        <dbReference type="ARBA" id="ARBA00022801"/>
    </source>
</evidence>
<accession>A0AAD2FF81</accession>
<dbReference type="Proteomes" id="UP001295423">
    <property type="component" value="Unassembled WGS sequence"/>
</dbReference>
<comment type="caution">
    <text evidence="4">The sequence shown here is derived from an EMBL/GenBank/DDBJ whole genome shotgun (WGS) entry which is preliminary data.</text>
</comment>
<keyword evidence="5" id="KW-1185">Reference proteome</keyword>
<organism evidence="4 5">
    <name type="scientific">Cylindrotheca closterium</name>
    <dbReference type="NCBI Taxonomy" id="2856"/>
    <lineage>
        <taxon>Eukaryota</taxon>
        <taxon>Sar</taxon>
        <taxon>Stramenopiles</taxon>
        <taxon>Ochrophyta</taxon>
        <taxon>Bacillariophyta</taxon>
        <taxon>Bacillariophyceae</taxon>
        <taxon>Bacillariophycidae</taxon>
        <taxon>Bacillariales</taxon>
        <taxon>Bacillariaceae</taxon>
        <taxon>Cylindrotheca</taxon>
    </lineage>
</organism>
<reference evidence="4" key="1">
    <citation type="submission" date="2023-08" db="EMBL/GenBank/DDBJ databases">
        <authorList>
            <person name="Audoor S."/>
            <person name="Bilcke G."/>
        </authorList>
    </citation>
    <scope>NUCLEOTIDE SEQUENCE</scope>
</reference>
<feature type="domain" description="UFSP1/2/DUB catalytic" evidence="3">
    <location>
        <begin position="245"/>
        <end position="472"/>
    </location>
</feature>
<protein>
    <recommendedName>
        <fullName evidence="3">UFSP1/2/DUB catalytic domain-containing protein</fullName>
    </recommendedName>
</protein>
<feature type="region of interest" description="Disordered" evidence="2">
    <location>
        <begin position="19"/>
        <end position="38"/>
    </location>
</feature>
<keyword evidence="1" id="KW-0378">Hydrolase</keyword>
<proteinExistence type="predicted"/>
<evidence type="ECO:0000259" key="3">
    <source>
        <dbReference type="Pfam" id="PF07910"/>
    </source>
</evidence>
<gene>
    <name evidence="4" type="ORF">CYCCA115_LOCUS419</name>
</gene>
<feature type="compositionally biased region" description="Low complexity" evidence="2">
    <location>
        <begin position="129"/>
        <end position="149"/>
    </location>
</feature>
<dbReference type="AlphaFoldDB" id="A0AAD2FF81"/>
<evidence type="ECO:0000313" key="4">
    <source>
        <dbReference type="EMBL" id="CAJ1904998.1"/>
    </source>
</evidence>
<dbReference type="GO" id="GO:0016787">
    <property type="term" value="F:hydrolase activity"/>
    <property type="evidence" value="ECO:0007669"/>
    <property type="project" value="UniProtKB-KW"/>
</dbReference>
<feature type="region of interest" description="Disordered" evidence="2">
    <location>
        <begin position="75"/>
        <end position="149"/>
    </location>
</feature>
<evidence type="ECO:0000256" key="2">
    <source>
        <dbReference type="SAM" id="MobiDB-lite"/>
    </source>
</evidence>
<evidence type="ECO:0000313" key="5">
    <source>
        <dbReference type="Proteomes" id="UP001295423"/>
    </source>
</evidence>
<dbReference type="Gene3D" id="3.90.70.130">
    <property type="match status" value="1"/>
</dbReference>
<feature type="region of interest" description="Disordered" evidence="2">
    <location>
        <begin position="200"/>
        <end position="230"/>
    </location>
</feature>
<dbReference type="EMBL" id="CAKOGP040000001">
    <property type="protein sequence ID" value="CAJ1904998.1"/>
    <property type="molecule type" value="Genomic_DNA"/>
</dbReference>
<dbReference type="Pfam" id="PF07910">
    <property type="entry name" value="Peptidase_C78"/>
    <property type="match status" value="1"/>
</dbReference>
<name>A0AAD2FF81_9STRA</name>
<sequence length="537" mass="58646">MSETHTALEVIDLCSSDDEVLEDQGSGGRVSLDRMGNSGNTNNVSSTCNDVVNVINSSEIAYILPDRKRAAEIDLTEDSSGNDHADENNLSSIHLDNAKKMPRQKKFRGGGQGSSRDTQNEVQEHVTVSSAASSASSSSFFPTAATSLPATTPQLSSTIRIVLEKDKRVKDTGLLQEGMMDLLCQLNQTSNPPFLAKLCTRHHGGDEGRPSATTASATNPYAKRKSQTATSAVPSSTVRWIQQHENWSCGYRSLQMVLTALLPRLPIHHAYYQVVPRRGSYVAIPSLGQIQSTLEQAWKEGYDPQGARHYQRRILGKTGKSGELGALEISSVMAYWGLDATVIQFITCHQSRRLLPIFVKSYFAKALGKEDCPCCCGAGDRGGGGSIKGSTAIQSGDAGKNITLDSAAMANKLLQFAEASLSIEETCDCPVLPLYLQWEGHAVTIVGYHEQNDRFLVFDPRKKAPRNSSQQQQIQPPKHLWSTFQLDPEYLRNRDTQVIIASYQSLSPTKKESRRQQLEVVTAAEADVLRAVAASQS</sequence>
<dbReference type="InterPro" id="IPR012462">
    <property type="entry name" value="UFSP1/2_DUB_cat"/>
</dbReference>